<keyword evidence="2" id="KW-0808">Transferase</keyword>
<dbReference type="Pfam" id="PF13302">
    <property type="entry name" value="Acetyltransf_3"/>
    <property type="match status" value="1"/>
</dbReference>
<dbReference type="GO" id="GO:1990189">
    <property type="term" value="F:protein N-terminal-serine acetyltransferase activity"/>
    <property type="evidence" value="ECO:0007669"/>
    <property type="project" value="TreeGrafter"/>
</dbReference>
<dbReference type="SUPFAM" id="SSF55729">
    <property type="entry name" value="Acyl-CoA N-acyltransferases (Nat)"/>
    <property type="match status" value="1"/>
</dbReference>
<dbReference type="InterPro" id="IPR051908">
    <property type="entry name" value="Ribosomal_N-acetyltransferase"/>
</dbReference>
<keyword evidence="3" id="KW-1185">Reference proteome</keyword>
<dbReference type="RefSeq" id="WP_119813664.1">
    <property type="nucleotide sequence ID" value="NZ_CP025066.1"/>
</dbReference>
<evidence type="ECO:0000259" key="1">
    <source>
        <dbReference type="Pfam" id="PF13302"/>
    </source>
</evidence>
<dbReference type="InterPro" id="IPR016181">
    <property type="entry name" value="Acyl_CoA_acyltransferase"/>
</dbReference>
<dbReference type="EMBL" id="CP025066">
    <property type="protein sequence ID" value="AUX07748.1"/>
    <property type="molecule type" value="Genomic_DNA"/>
</dbReference>
<dbReference type="Gene3D" id="3.40.630.30">
    <property type="match status" value="1"/>
</dbReference>
<protein>
    <submittedName>
        <fullName evidence="2">GCN5-related N-acetyltransferase</fullName>
    </submittedName>
</protein>
<accession>A0A343TF76</accession>
<dbReference type="InterPro" id="IPR000182">
    <property type="entry name" value="GNAT_dom"/>
</dbReference>
<dbReference type="PANTHER" id="PTHR43441:SF11">
    <property type="entry name" value="RIBOSOMAL-PROTEIN-SERINE ACETYLTRANSFERASE"/>
    <property type="match status" value="1"/>
</dbReference>
<feature type="domain" description="N-acetyltransferase" evidence="1">
    <location>
        <begin position="10"/>
        <end position="154"/>
    </location>
</feature>
<dbReference type="GO" id="GO:0008999">
    <property type="term" value="F:protein-N-terminal-alanine acetyltransferase activity"/>
    <property type="evidence" value="ECO:0007669"/>
    <property type="project" value="TreeGrafter"/>
</dbReference>
<dbReference type="PANTHER" id="PTHR43441">
    <property type="entry name" value="RIBOSOMAL-PROTEIN-SERINE ACETYLTRANSFERASE"/>
    <property type="match status" value="1"/>
</dbReference>
<proteinExistence type="predicted"/>
<evidence type="ECO:0000313" key="3">
    <source>
        <dbReference type="Proteomes" id="UP000263012"/>
    </source>
</evidence>
<dbReference type="OrthoDB" id="120213at2157"/>
<dbReference type="KEGG" id="hdf:AArcSl_0090"/>
<reference evidence="3" key="1">
    <citation type="submission" date="2017-11" db="EMBL/GenBank/DDBJ databases">
        <title>Phenotypic and genomic properties of facultatively anaerobic sulfur-reducing natronoarchaea from hypersaline soda lakes.</title>
        <authorList>
            <person name="Sorokin D.Y."/>
            <person name="Kublanov I.V."/>
            <person name="Roman P."/>
            <person name="Sinninghe Damste J.S."/>
            <person name="Golyshin P.N."/>
            <person name="Rojo D."/>
            <person name="Ciordia S."/>
            <person name="Mena M.D.C."/>
            <person name="Ferrer M."/>
            <person name="Messina E."/>
            <person name="Smedile F."/>
            <person name="La Spada G."/>
            <person name="La Cono V."/>
            <person name="Yakimov M.M."/>
        </authorList>
    </citation>
    <scope>NUCLEOTIDE SEQUENCE [LARGE SCALE GENOMIC DNA]</scope>
    <source>
        <strain evidence="3">AArc-Sl</strain>
    </source>
</reference>
<dbReference type="GeneID" id="37876424"/>
<gene>
    <name evidence="2" type="ORF">AArcSl_0090</name>
</gene>
<dbReference type="GO" id="GO:0005737">
    <property type="term" value="C:cytoplasm"/>
    <property type="evidence" value="ECO:0007669"/>
    <property type="project" value="TreeGrafter"/>
</dbReference>
<name>A0A343TF76_9EURY</name>
<sequence>MFPDRIETERLLLEPRIPENVDYLELYEYCSDGDAIEEVTEHVTWEPHDHPKESLEFLEGGVDGCEKGTVADYAIRPRNGEPGAGDLAGFSGLRFEWDHRRAEMGIWLRKRFWGRGYSGERAGALLDLALGQLDLEVVRVTHHPDNENSRNAVEQYVDRFDGRREGRFRNAIKFADGSVHDQIAYSISQTEWREAVEAMAEPPAVHYEWDR</sequence>
<dbReference type="AlphaFoldDB" id="A0A343TF76"/>
<evidence type="ECO:0000313" key="2">
    <source>
        <dbReference type="EMBL" id="AUX07748.1"/>
    </source>
</evidence>
<dbReference type="Proteomes" id="UP000263012">
    <property type="component" value="Chromosome"/>
</dbReference>
<organism evidence="2 3">
    <name type="scientific">Halalkaliarchaeum desulfuricum</name>
    <dbReference type="NCBI Taxonomy" id="2055893"/>
    <lineage>
        <taxon>Archaea</taxon>
        <taxon>Methanobacteriati</taxon>
        <taxon>Methanobacteriota</taxon>
        <taxon>Stenosarchaea group</taxon>
        <taxon>Halobacteria</taxon>
        <taxon>Halobacteriales</taxon>
        <taxon>Haloferacaceae</taxon>
        <taxon>Halalkaliarchaeum</taxon>
    </lineage>
</organism>